<reference evidence="2" key="2">
    <citation type="submission" date="2020-09" db="EMBL/GenBank/DDBJ databases">
        <authorList>
            <person name="Sun Q."/>
            <person name="Ohkuma M."/>
        </authorList>
    </citation>
    <scope>NUCLEOTIDE SEQUENCE</scope>
    <source>
        <strain evidence="2">JCM 13919</strain>
    </source>
</reference>
<keyword evidence="1" id="KW-1133">Transmembrane helix</keyword>
<reference evidence="2" key="1">
    <citation type="journal article" date="2014" name="Int. J. Syst. Evol. Microbiol.">
        <title>Complete genome sequence of Corynebacterium casei LMG S-19264T (=DSM 44701T), isolated from a smear-ripened cheese.</title>
        <authorList>
            <consortium name="US DOE Joint Genome Institute (JGI-PGF)"/>
            <person name="Walter F."/>
            <person name="Albersmeier A."/>
            <person name="Kalinowski J."/>
            <person name="Ruckert C."/>
        </authorList>
    </citation>
    <scope>NUCLEOTIDE SEQUENCE</scope>
    <source>
        <strain evidence="2">JCM 13919</strain>
    </source>
</reference>
<proteinExistence type="predicted"/>
<keyword evidence="1" id="KW-0472">Membrane</keyword>
<feature type="transmembrane region" description="Helical" evidence="1">
    <location>
        <begin position="6"/>
        <end position="23"/>
    </location>
</feature>
<sequence>MLNKILALSIAVMIIVIGWLVLIPHKTNVAFIDLQRALSRPASMLSKTSLEKKTQQKILKQYASRLSSVIHDYGKTNNLTIVSGQLLTNNGGQDITDQIVAITLKKVREDA</sequence>
<name>A0A917JYY3_9GAMM</name>
<protein>
    <recommendedName>
        <fullName evidence="4">Type-F conjugative transfer system protein TrbI</fullName>
    </recommendedName>
</protein>
<comment type="caution">
    <text evidence="2">The sequence shown here is derived from an EMBL/GenBank/DDBJ whole genome shotgun (WGS) entry which is preliminary data.</text>
</comment>
<keyword evidence="3" id="KW-1185">Reference proteome</keyword>
<accession>A0A917JYY3</accession>
<dbReference type="EMBL" id="BMOB01000009">
    <property type="protein sequence ID" value="GGI90935.1"/>
    <property type="molecule type" value="Genomic_DNA"/>
</dbReference>
<organism evidence="2 3">
    <name type="scientific">Legionella impletisoli</name>
    <dbReference type="NCBI Taxonomy" id="343510"/>
    <lineage>
        <taxon>Bacteria</taxon>
        <taxon>Pseudomonadati</taxon>
        <taxon>Pseudomonadota</taxon>
        <taxon>Gammaproteobacteria</taxon>
        <taxon>Legionellales</taxon>
        <taxon>Legionellaceae</taxon>
        <taxon>Legionella</taxon>
    </lineage>
</organism>
<evidence type="ECO:0000313" key="2">
    <source>
        <dbReference type="EMBL" id="GGI90935.1"/>
    </source>
</evidence>
<dbReference type="RefSeq" id="WP_131777185.1">
    <property type="nucleotide sequence ID" value="NZ_BMOB01000009.1"/>
</dbReference>
<dbReference type="OrthoDB" id="5654223at2"/>
<gene>
    <name evidence="2" type="ORF">GCM10007966_19550</name>
</gene>
<dbReference type="Proteomes" id="UP000630149">
    <property type="component" value="Unassembled WGS sequence"/>
</dbReference>
<evidence type="ECO:0000313" key="3">
    <source>
        <dbReference type="Proteomes" id="UP000630149"/>
    </source>
</evidence>
<evidence type="ECO:0008006" key="4">
    <source>
        <dbReference type="Google" id="ProtNLM"/>
    </source>
</evidence>
<dbReference type="AlphaFoldDB" id="A0A917JYY3"/>
<evidence type="ECO:0000256" key="1">
    <source>
        <dbReference type="SAM" id="Phobius"/>
    </source>
</evidence>
<keyword evidence="1" id="KW-0812">Transmembrane</keyword>